<dbReference type="AlphaFoldDB" id="A0A840LCH6"/>
<name>A0A840LCH6_9BURK</name>
<accession>A0A840LCH6</accession>
<evidence type="ECO:0000313" key="3">
    <source>
        <dbReference type="EMBL" id="MBB4843888.1"/>
    </source>
</evidence>
<dbReference type="Pfam" id="PF22688">
    <property type="entry name" value="Hda_lid"/>
    <property type="match status" value="1"/>
</dbReference>
<feature type="domain" description="Chromosomal replication initiator protein DnaA ATPAse" evidence="1">
    <location>
        <begin position="13"/>
        <end position="65"/>
    </location>
</feature>
<dbReference type="RefSeq" id="WP_184299543.1">
    <property type="nucleotide sequence ID" value="NZ_JACHLP010000004.1"/>
</dbReference>
<comment type="caution">
    <text evidence="3">The sequence shown here is derived from an EMBL/GenBank/DDBJ whole genome shotgun (WGS) entry which is preliminary data.</text>
</comment>
<proteinExistence type="predicted"/>
<reference evidence="3 4" key="1">
    <citation type="submission" date="2020-08" db="EMBL/GenBank/DDBJ databases">
        <title>Functional genomics of gut bacteria from endangered species of beetles.</title>
        <authorList>
            <person name="Carlos-Shanley C."/>
        </authorList>
    </citation>
    <scope>NUCLEOTIDE SEQUENCE [LARGE SCALE GENOMIC DNA]</scope>
    <source>
        <strain evidence="3 4">S00239</strain>
    </source>
</reference>
<keyword evidence="4" id="KW-1185">Reference proteome</keyword>
<dbReference type="Gene3D" id="3.40.50.300">
    <property type="entry name" value="P-loop containing nucleotide triphosphate hydrolases"/>
    <property type="match status" value="1"/>
</dbReference>
<dbReference type="InterPro" id="IPR055199">
    <property type="entry name" value="Hda_lid"/>
</dbReference>
<dbReference type="Pfam" id="PF00308">
    <property type="entry name" value="Bac_DnaA"/>
    <property type="match status" value="1"/>
</dbReference>
<evidence type="ECO:0000313" key="4">
    <source>
        <dbReference type="Proteomes" id="UP000562027"/>
    </source>
</evidence>
<evidence type="ECO:0000259" key="2">
    <source>
        <dbReference type="Pfam" id="PF22688"/>
    </source>
</evidence>
<protein>
    <submittedName>
        <fullName evidence="3">DnaA family protein</fullName>
    </submittedName>
</protein>
<dbReference type="InterPro" id="IPR013317">
    <property type="entry name" value="DnaA_dom"/>
</dbReference>
<dbReference type="Proteomes" id="UP000562027">
    <property type="component" value="Unassembled WGS sequence"/>
</dbReference>
<sequence length="230" mass="24957">MKQIPLAIGPEPVFTFDNFLPGANEAVLAELRSLRPGASFAATVPPIFVWGQSGSGKTHVLKALAGSWQGAGLQVGWYGADTPLPWDLPAQPSLLLLDDCERFDAGQQHAAFALFVEAASDGLTIVASGSAPPVDLPVREDLRTRLGWGITFELQPLSEQDMRSALRLEAGRRGILVADDVIDYLLTRFARDLKHLMALLTRLDEFAMSTKRAVTVPLLRQMLADEGLNP</sequence>
<evidence type="ECO:0000259" key="1">
    <source>
        <dbReference type="Pfam" id="PF00308"/>
    </source>
</evidence>
<organism evidence="3 4">
    <name type="scientific">Roseateles oligotrophus</name>
    <dbReference type="NCBI Taxonomy" id="1769250"/>
    <lineage>
        <taxon>Bacteria</taxon>
        <taxon>Pseudomonadati</taxon>
        <taxon>Pseudomonadota</taxon>
        <taxon>Betaproteobacteria</taxon>
        <taxon>Burkholderiales</taxon>
        <taxon>Sphaerotilaceae</taxon>
        <taxon>Roseateles</taxon>
    </lineage>
</organism>
<dbReference type="GO" id="GO:0006270">
    <property type="term" value="P:DNA replication initiation"/>
    <property type="evidence" value="ECO:0007669"/>
    <property type="project" value="TreeGrafter"/>
</dbReference>
<dbReference type="PANTHER" id="PTHR30050">
    <property type="entry name" value="CHROMOSOMAL REPLICATION INITIATOR PROTEIN DNAA"/>
    <property type="match status" value="1"/>
</dbReference>
<dbReference type="Gene3D" id="1.10.8.60">
    <property type="match status" value="1"/>
</dbReference>
<dbReference type="GO" id="GO:0003688">
    <property type="term" value="F:DNA replication origin binding"/>
    <property type="evidence" value="ECO:0007669"/>
    <property type="project" value="TreeGrafter"/>
</dbReference>
<dbReference type="EMBL" id="JACHLP010000004">
    <property type="protein sequence ID" value="MBB4843888.1"/>
    <property type="molecule type" value="Genomic_DNA"/>
</dbReference>
<dbReference type="SUPFAM" id="SSF52540">
    <property type="entry name" value="P-loop containing nucleoside triphosphate hydrolases"/>
    <property type="match status" value="1"/>
</dbReference>
<gene>
    <name evidence="3" type="ORF">HNP55_002411</name>
</gene>
<dbReference type="GO" id="GO:0005886">
    <property type="term" value="C:plasma membrane"/>
    <property type="evidence" value="ECO:0007669"/>
    <property type="project" value="TreeGrafter"/>
</dbReference>
<dbReference type="PANTHER" id="PTHR30050:SF5">
    <property type="entry name" value="DNAA REGULATORY INACTIVATOR HDA"/>
    <property type="match status" value="1"/>
</dbReference>
<feature type="domain" description="Hda lid" evidence="2">
    <location>
        <begin position="160"/>
        <end position="223"/>
    </location>
</feature>
<dbReference type="InterPro" id="IPR027417">
    <property type="entry name" value="P-loop_NTPase"/>
</dbReference>